<protein>
    <recommendedName>
        <fullName evidence="2">DUF6867 domain-containing protein</fullName>
    </recommendedName>
</protein>
<dbReference type="STRING" id="1122133.SAMN02745157_2102"/>
<keyword evidence="1" id="KW-1133">Transmembrane helix</keyword>
<dbReference type="EMBL" id="FQUP01000001">
    <property type="protein sequence ID" value="SHF28541.1"/>
    <property type="molecule type" value="Genomic_DNA"/>
</dbReference>
<keyword evidence="1" id="KW-0812">Transmembrane</keyword>
<evidence type="ECO:0000313" key="3">
    <source>
        <dbReference type="EMBL" id="SHF28541.1"/>
    </source>
</evidence>
<dbReference type="Pfam" id="PF21741">
    <property type="entry name" value="DUF6867"/>
    <property type="match status" value="1"/>
</dbReference>
<name>A0A1M5AE08_9HYPH</name>
<sequence>MQGLLFEEKSIFVFIFVTLILGGAGAWMTGRACALTWRRFLPVVVYLLILSFGVRFIHFALFGGTLLSVHYWLIDFVILLAIGTIAYRYTLANQMVSQYYWLYEKSGAFSWRAK</sequence>
<proteinExistence type="predicted"/>
<reference evidence="3 4" key="1">
    <citation type="submission" date="2016-11" db="EMBL/GenBank/DDBJ databases">
        <authorList>
            <person name="Jaros S."/>
            <person name="Januszkiewicz K."/>
            <person name="Wedrychowicz H."/>
        </authorList>
    </citation>
    <scope>NUCLEOTIDE SEQUENCE [LARGE SCALE GENOMIC DNA]</scope>
    <source>
        <strain evidence="3 4">DSM 19436</strain>
    </source>
</reference>
<feature type="transmembrane region" description="Helical" evidence="1">
    <location>
        <begin position="40"/>
        <end position="63"/>
    </location>
</feature>
<keyword evidence="4" id="KW-1185">Reference proteome</keyword>
<gene>
    <name evidence="3" type="ORF">SAMN02745157_2102</name>
</gene>
<accession>A0A1M5AE08</accession>
<feature type="transmembrane region" description="Helical" evidence="1">
    <location>
        <begin position="69"/>
        <end position="89"/>
    </location>
</feature>
<evidence type="ECO:0000259" key="2">
    <source>
        <dbReference type="Pfam" id="PF21741"/>
    </source>
</evidence>
<organism evidence="3 4">
    <name type="scientific">Kaistia soli DSM 19436</name>
    <dbReference type="NCBI Taxonomy" id="1122133"/>
    <lineage>
        <taxon>Bacteria</taxon>
        <taxon>Pseudomonadati</taxon>
        <taxon>Pseudomonadota</taxon>
        <taxon>Alphaproteobacteria</taxon>
        <taxon>Hyphomicrobiales</taxon>
        <taxon>Kaistiaceae</taxon>
        <taxon>Kaistia</taxon>
    </lineage>
</organism>
<dbReference type="Proteomes" id="UP000184485">
    <property type="component" value="Unassembled WGS sequence"/>
</dbReference>
<evidence type="ECO:0000313" key="4">
    <source>
        <dbReference type="Proteomes" id="UP000184485"/>
    </source>
</evidence>
<dbReference type="InterPro" id="IPR049201">
    <property type="entry name" value="DUF6867"/>
</dbReference>
<feature type="domain" description="DUF6867" evidence="2">
    <location>
        <begin position="10"/>
        <end position="114"/>
    </location>
</feature>
<keyword evidence="1" id="KW-0472">Membrane</keyword>
<dbReference type="OrthoDB" id="9806174at2"/>
<feature type="transmembrane region" description="Helical" evidence="1">
    <location>
        <begin position="12"/>
        <end position="28"/>
    </location>
</feature>
<dbReference type="RefSeq" id="WP_073052564.1">
    <property type="nucleotide sequence ID" value="NZ_FQUP01000001.1"/>
</dbReference>
<dbReference type="AlphaFoldDB" id="A0A1M5AE08"/>
<evidence type="ECO:0000256" key="1">
    <source>
        <dbReference type="SAM" id="Phobius"/>
    </source>
</evidence>